<evidence type="ECO:0008006" key="4">
    <source>
        <dbReference type="Google" id="ProtNLM"/>
    </source>
</evidence>
<evidence type="ECO:0000313" key="3">
    <source>
        <dbReference type="Proteomes" id="UP001524547"/>
    </source>
</evidence>
<keyword evidence="1" id="KW-1133">Transmembrane helix</keyword>
<dbReference type="RefSeq" id="WP_422918740.1">
    <property type="nucleotide sequence ID" value="NZ_JAMZEJ010000002.1"/>
</dbReference>
<name>A0ABT1VUJ4_9PROT</name>
<evidence type="ECO:0000313" key="2">
    <source>
        <dbReference type="EMBL" id="MCQ8240011.1"/>
    </source>
</evidence>
<keyword evidence="1" id="KW-0812">Transmembrane</keyword>
<dbReference type="EMBL" id="JAMZEJ010000002">
    <property type="protein sequence ID" value="MCQ8240011.1"/>
    <property type="molecule type" value="Genomic_DNA"/>
</dbReference>
<sequence length="73" mass="7663">MVKPSYMLHVPKGPGPLKRALDQRMIPVLIDSAGAVEGALEKVAVVMRRNPVGMLGLAAAAGIVGGAMVWSRR</sequence>
<accession>A0ABT1VUJ4</accession>
<dbReference type="Proteomes" id="UP001524547">
    <property type="component" value="Unassembled WGS sequence"/>
</dbReference>
<keyword evidence="3" id="KW-1185">Reference proteome</keyword>
<gene>
    <name evidence="2" type="ORF">NFI88_04050</name>
</gene>
<keyword evidence="1" id="KW-0472">Membrane</keyword>
<protein>
    <recommendedName>
        <fullName evidence="4">DUF883 domain-containing protein</fullName>
    </recommendedName>
</protein>
<evidence type="ECO:0000256" key="1">
    <source>
        <dbReference type="SAM" id="Phobius"/>
    </source>
</evidence>
<feature type="transmembrane region" description="Helical" evidence="1">
    <location>
        <begin position="52"/>
        <end position="70"/>
    </location>
</feature>
<comment type="caution">
    <text evidence="2">The sequence shown here is derived from an EMBL/GenBank/DDBJ whole genome shotgun (WGS) entry which is preliminary data.</text>
</comment>
<proteinExistence type="predicted"/>
<reference evidence="2 3" key="1">
    <citation type="submission" date="2022-06" db="EMBL/GenBank/DDBJ databases">
        <title>Rhizosaccharibacter gen. nov. sp. nov. KSS12, endophytic bacteria isolated from sugarcane.</title>
        <authorList>
            <person name="Pitiwittayakul N."/>
        </authorList>
    </citation>
    <scope>NUCLEOTIDE SEQUENCE [LARGE SCALE GENOMIC DNA]</scope>
    <source>
        <strain evidence="2 3">KSS12</strain>
    </source>
</reference>
<organism evidence="2 3">
    <name type="scientific">Rhizosaccharibacter radicis</name>
    <dbReference type="NCBI Taxonomy" id="2782605"/>
    <lineage>
        <taxon>Bacteria</taxon>
        <taxon>Pseudomonadati</taxon>
        <taxon>Pseudomonadota</taxon>
        <taxon>Alphaproteobacteria</taxon>
        <taxon>Acetobacterales</taxon>
        <taxon>Acetobacteraceae</taxon>
        <taxon>Rhizosaccharibacter</taxon>
    </lineage>
</organism>